<evidence type="ECO:0000256" key="1">
    <source>
        <dbReference type="SAM" id="Coils"/>
    </source>
</evidence>
<dbReference type="EMBL" id="BARV01000400">
    <property type="protein sequence ID" value="GAH97908.1"/>
    <property type="molecule type" value="Genomic_DNA"/>
</dbReference>
<sequence>MIFKDRTEAGKILAKKLFQTLNILREEKAIKPKEVFTKRKKKVVKNILEKKVEEETEEELENRLGKEEEAEKIRKNITVLAIPNGGVAVGYEVSKLLNIDFDVIVCRKVQIPWNPEAGYGSVAPDGSCFLNKKLVLALGLSDRIIKQNIKETMNQIKKRIEKYRGKKPFPKLKDKIVILVDDGLASGFTMLASTEFVKKKKPEKIIVAVPTASGSAYQLVRPEIDKLIALDVRYAYPFAVADAYENWYDVSDEEVLKYLKK</sequence>
<organism evidence="3">
    <name type="scientific">marine sediment metagenome</name>
    <dbReference type="NCBI Taxonomy" id="412755"/>
    <lineage>
        <taxon>unclassified sequences</taxon>
        <taxon>metagenomes</taxon>
        <taxon>ecological metagenomes</taxon>
    </lineage>
</organism>
<feature type="domain" description="Phosphoribosyltransferase" evidence="2">
    <location>
        <begin position="72"/>
        <end position="219"/>
    </location>
</feature>
<dbReference type="Gene3D" id="3.40.50.2020">
    <property type="match status" value="1"/>
</dbReference>
<proteinExistence type="predicted"/>
<dbReference type="Pfam" id="PF00156">
    <property type="entry name" value="Pribosyltran"/>
    <property type="match status" value="1"/>
</dbReference>
<dbReference type="SUPFAM" id="SSF53271">
    <property type="entry name" value="PRTase-like"/>
    <property type="match status" value="1"/>
</dbReference>
<evidence type="ECO:0000259" key="2">
    <source>
        <dbReference type="Pfam" id="PF00156"/>
    </source>
</evidence>
<comment type="caution">
    <text evidence="3">The sequence shown here is derived from an EMBL/GenBank/DDBJ whole genome shotgun (WGS) entry which is preliminary data.</text>
</comment>
<dbReference type="AlphaFoldDB" id="X1LUU8"/>
<reference evidence="3" key="1">
    <citation type="journal article" date="2014" name="Front. Microbiol.">
        <title>High frequency of phylogenetically diverse reductive dehalogenase-homologous genes in deep subseafloor sedimentary metagenomes.</title>
        <authorList>
            <person name="Kawai M."/>
            <person name="Futagami T."/>
            <person name="Toyoda A."/>
            <person name="Takaki Y."/>
            <person name="Nishi S."/>
            <person name="Hori S."/>
            <person name="Arai W."/>
            <person name="Tsubouchi T."/>
            <person name="Morono Y."/>
            <person name="Uchiyama I."/>
            <person name="Ito T."/>
            <person name="Fujiyama A."/>
            <person name="Inagaki F."/>
            <person name="Takami H."/>
        </authorList>
    </citation>
    <scope>NUCLEOTIDE SEQUENCE</scope>
    <source>
        <strain evidence="3">Expedition CK06-06</strain>
    </source>
</reference>
<dbReference type="InterPro" id="IPR029057">
    <property type="entry name" value="PRTase-like"/>
</dbReference>
<keyword evidence="1" id="KW-0175">Coiled coil</keyword>
<gene>
    <name evidence="3" type="ORF">S06H3_01567</name>
</gene>
<protein>
    <recommendedName>
        <fullName evidence="2">Phosphoribosyltransferase domain-containing protein</fullName>
    </recommendedName>
</protein>
<dbReference type="CDD" id="cd06223">
    <property type="entry name" value="PRTases_typeI"/>
    <property type="match status" value="1"/>
</dbReference>
<feature type="coiled-coil region" evidence="1">
    <location>
        <begin position="38"/>
        <end position="70"/>
    </location>
</feature>
<dbReference type="Gene3D" id="3.30.1310.20">
    <property type="entry name" value="PRTase-like"/>
    <property type="match status" value="1"/>
</dbReference>
<dbReference type="InterPro" id="IPR000836">
    <property type="entry name" value="PRTase_dom"/>
</dbReference>
<name>X1LUU8_9ZZZZ</name>
<accession>X1LUU8</accession>
<evidence type="ECO:0000313" key="3">
    <source>
        <dbReference type="EMBL" id="GAH97908.1"/>
    </source>
</evidence>